<dbReference type="EMBL" id="GCHU01002508">
    <property type="protein sequence ID" value="JAG89244.1"/>
    <property type="molecule type" value="Transcribed_RNA"/>
</dbReference>
<dbReference type="PANTHER" id="PTHR30457">
    <property type="entry name" value="5'-NUCLEOTIDASE SURE"/>
    <property type="match status" value="1"/>
</dbReference>
<evidence type="ECO:0000259" key="5">
    <source>
        <dbReference type="Pfam" id="PF01975"/>
    </source>
</evidence>
<dbReference type="Pfam" id="PF01975">
    <property type="entry name" value="SurE"/>
    <property type="match status" value="1"/>
</dbReference>
<feature type="region of interest" description="Disordered" evidence="4">
    <location>
        <begin position="25"/>
        <end position="46"/>
    </location>
</feature>
<evidence type="ECO:0000256" key="2">
    <source>
        <dbReference type="ARBA" id="ARBA00022723"/>
    </source>
</evidence>
<name>A0A0C9RYQ8_9CONI</name>
<reference evidence="6" key="1">
    <citation type="submission" date="2015-02" db="EMBL/GenBank/DDBJ databases">
        <title>A transcriptome of Wollemia nobilis - a relic of Gondwana.</title>
        <authorList>
            <person name="Chia J.Y."/>
            <person name="Leong Y.S."/>
            <person name="Abdul Karim S."/>
            <person name="Wan Azmi N."/>
            <person name="Hercus R."/>
            <person name="Croft L."/>
        </authorList>
    </citation>
    <scope>NUCLEOTIDE SEQUENCE</scope>
    <source>
        <strain evidence="6">MaeBrown</strain>
        <tissue evidence="6">Leaf</tissue>
    </source>
</reference>
<evidence type="ECO:0000313" key="6">
    <source>
        <dbReference type="EMBL" id="JAG89244.1"/>
    </source>
</evidence>
<protein>
    <submittedName>
        <fullName evidence="6">TSA: Wollemia nobilis Ref_Wollemi_Transcript_2527_1890 transcribed RNA sequence</fullName>
    </submittedName>
</protein>
<sequence length="394" mass="42308">MTSVKNRFLPPSFVSNLQDVLKNRKMEETPAAAEESAVAAEAPEVEATAEEKICEEEVRKEEDSRPIVLVTNEDGIEAPGLRCLVEALVGGGRLNVHVCAPESDKSGSGHCVTLRQTLVASSVDIKGSTAYEVSGTPVDCVSLGLSGALFPWKKPALVISGINRGPSCGYHIIYSGTVAAAREALISGVPSIAISLNWKKAESSDSDFKEAVEVCLPLIYAAVQDIEKDRFPRGCLLNVDIPTCPSANKGFKLTRQSTTRSNSTWQSVTLHRHMAGQYMSKEQSLGIQLAQLSRAASAAGAARRLNSLRKNIEVESVGESGKPDTPNAVKKYFRAEFTEPENGEMGDDLDYTALEEGFITITPLGLTCDAEVDVRTSTACWITTAIDKDVPTSL</sequence>
<proteinExistence type="inferred from homology"/>
<keyword evidence="3" id="KW-0378">Hydrolase</keyword>
<keyword evidence="2" id="KW-0479">Metal-binding</keyword>
<dbReference type="Gene3D" id="3.40.1210.10">
    <property type="entry name" value="Survival protein SurE-like phosphatase/nucleotidase"/>
    <property type="match status" value="1"/>
</dbReference>
<comment type="similarity">
    <text evidence="1">Belongs to the SurE nucleotidase family.</text>
</comment>
<dbReference type="AlphaFoldDB" id="A0A0C9RYQ8"/>
<evidence type="ECO:0000256" key="1">
    <source>
        <dbReference type="ARBA" id="ARBA00011062"/>
    </source>
</evidence>
<organism evidence="6">
    <name type="scientific">Wollemia nobilis</name>
    <dbReference type="NCBI Taxonomy" id="56998"/>
    <lineage>
        <taxon>Eukaryota</taxon>
        <taxon>Viridiplantae</taxon>
        <taxon>Streptophyta</taxon>
        <taxon>Embryophyta</taxon>
        <taxon>Tracheophyta</taxon>
        <taxon>Spermatophyta</taxon>
        <taxon>Pinopsida</taxon>
        <taxon>Pinidae</taxon>
        <taxon>Conifers II</taxon>
        <taxon>Araucariales</taxon>
        <taxon>Araucariaceae</taxon>
        <taxon>Wollemia</taxon>
    </lineage>
</organism>
<dbReference type="InterPro" id="IPR002828">
    <property type="entry name" value="SurE-like_Pase/nucleotidase"/>
</dbReference>
<feature type="compositionally biased region" description="Low complexity" evidence="4">
    <location>
        <begin position="29"/>
        <end position="42"/>
    </location>
</feature>
<dbReference type="GO" id="GO:0008252">
    <property type="term" value="F:nucleotidase activity"/>
    <property type="evidence" value="ECO:0007669"/>
    <property type="project" value="InterPro"/>
</dbReference>
<dbReference type="InterPro" id="IPR036523">
    <property type="entry name" value="SurE-like_sf"/>
</dbReference>
<dbReference type="InterPro" id="IPR030048">
    <property type="entry name" value="SurE"/>
</dbReference>
<dbReference type="SUPFAM" id="SSF64167">
    <property type="entry name" value="SurE-like"/>
    <property type="match status" value="1"/>
</dbReference>
<accession>A0A0C9RYQ8</accession>
<dbReference type="NCBIfam" id="TIGR00087">
    <property type="entry name" value="surE"/>
    <property type="match status" value="1"/>
</dbReference>
<dbReference type="GO" id="GO:0046872">
    <property type="term" value="F:metal ion binding"/>
    <property type="evidence" value="ECO:0007669"/>
    <property type="project" value="UniProtKB-KW"/>
</dbReference>
<evidence type="ECO:0000256" key="3">
    <source>
        <dbReference type="ARBA" id="ARBA00022801"/>
    </source>
</evidence>
<dbReference type="PANTHER" id="PTHR30457:SF5">
    <property type="entry name" value="OS01G0709400 PROTEIN"/>
    <property type="match status" value="1"/>
</dbReference>
<evidence type="ECO:0000256" key="4">
    <source>
        <dbReference type="SAM" id="MobiDB-lite"/>
    </source>
</evidence>
<dbReference type="HAMAP" id="MF_00060">
    <property type="entry name" value="SurE"/>
    <property type="match status" value="1"/>
</dbReference>
<feature type="domain" description="Survival protein SurE-like phosphatase/nucleotidase" evidence="5">
    <location>
        <begin position="68"/>
        <end position="261"/>
    </location>
</feature>